<feature type="compositionally biased region" description="Basic and acidic residues" evidence="1">
    <location>
        <begin position="19"/>
        <end position="29"/>
    </location>
</feature>
<sequence length="58" mass="6322">MGIFSGMLGCFSPSSSARVNDKENVKDKPNCLSSNHKSKSKAPIPVSYFPVNSRISYL</sequence>
<evidence type="ECO:0000313" key="4">
    <source>
        <dbReference type="Proteomes" id="UP000077755"/>
    </source>
</evidence>
<gene>
    <name evidence="2" type="ORF">DCAR_015688</name>
    <name evidence="3" type="ORF">DCAR_0415027</name>
</gene>
<protein>
    <submittedName>
        <fullName evidence="2">Uncharacterized protein</fullName>
    </submittedName>
</protein>
<dbReference type="Proteomes" id="UP000077755">
    <property type="component" value="Chromosome 4"/>
</dbReference>
<evidence type="ECO:0000313" key="2">
    <source>
        <dbReference type="EMBL" id="KZM96950.1"/>
    </source>
</evidence>
<feature type="region of interest" description="Disordered" evidence="1">
    <location>
        <begin position="1"/>
        <end position="45"/>
    </location>
</feature>
<dbReference type="OMA" id="IIREAFW"/>
<organism evidence="2">
    <name type="scientific">Daucus carota subsp. sativus</name>
    <name type="common">Carrot</name>
    <dbReference type="NCBI Taxonomy" id="79200"/>
    <lineage>
        <taxon>Eukaryota</taxon>
        <taxon>Viridiplantae</taxon>
        <taxon>Streptophyta</taxon>
        <taxon>Embryophyta</taxon>
        <taxon>Tracheophyta</taxon>
        <taxon>Spermatophyta</taxon>
        <taxon>Magnoliopsida</taxon>
        <taxon>eudicotyledons</taxon>
        <taxon>Gunneridae</taxon>
        <taxon>Pentapetalae</taxon>
        <taxon>asterids</taxon>
        <taxon>campanulids</taxon>
        <taxon>Apiales</taxon>
        <taxon>Apiaceae</taxon>
        <taxon>Apioideae</taxon>
        <taxon>Scandiceae</taxon>
        <taxon>Daucinae</taxon>
        <taxon>Daucus</taxon>
        <taxon>Daucus sect. Daucus</taxon>
    </lineage>
</organism>
<reference evidence="3" key="2">
    <citation type="submission" date="2022-03" db="EMBL/GenBank/DDBJ databases">
        <title>Draft title - Genomic analysis of global carrot germplasm unveils the trajectory of domestication and the origin of high carotenoid orange carrot.</title>
        <authorList>
            <person name="Iorizzo M."/>
            <person name="Ellison S."/>
            <person name="Senalik D."/>
            <person name="Macko-Podgorni A."/>
            <person name="Grzebelus D."/>
            <person name="Bostan H."/>
            <person name="Rolling W."/>
            <person name="Curaba J."/>
            <person name="Simon P."/>
        </authorList>
    </citation>
    <scope>NUCLEOTIDE SEQUENCE</scope>
    <source>
        <tissue evidence="3">Leaf</tissue>
    </source>
</reference>
<accession>A0A162A8A3</accession>
<dbReference type="EMBL" id="LNRQ01000004">
    <property type="protein sequence ID" value="KZM96950.1"/>
    <property type="molecule type" value="Genomic_DNA"/>
</dbReference>
<evidence type="ECO:0000256" key="1">
    <source>
        <dbReference type="SAM" id="MobiDB-lite"/>
    </source>
</evidence>
<name>A0A162A8A3_DAUCS</name>
<dbReference type="EMBL" id="CP093346">
    <property type="protein sequence ID" value="WOG95700.1"/>
    <property type="molecule type" value="Genomic_DNA"/>
</dbReference>
<evidence type="ECO:0000313" key="3">
    <source>
        <dbReference type="EMBL" id="WOG95700.1"/>
    </source>
</evidence>
<proteinExistence type="predicted"/>
<dbReference type="Gramene" id="KZM96950">
    <property type="protein sequence ID" value="KZM96950"/>
    <property type="gene ID" value="DCAR_015688"/>
</dbReference>
<reference evidence="2" key="1">
    <citation type="journal article" date="2016" name="Nat. Genet.">
        <title>A high-quality carrot genome assembly provides new insights into carotenoid accumulation and asterid genome evolution.</title>
        <authorList>
            <person name="Iorizzo M."/>
            <person name="Ellison S."/>
            <person name="Senalik D."/>
            <person name="Zeng P."/>
            <person name="Satapoomin P."/>
            <person name="Huang J."/>
            <person name="Bowman M."/>
            <person name="Iovene M."/>
            <person name="Sanseverino W."/>
            <person name="Cavagnaro P."/>
            <person name="Yildiz M."/>
            <person name="Macko-Podgorni A."/>
            <person name="Moranska E."/>
            <person name="Grzebelus E."/>
            <person name="Grzebelus D."/>
            <person name="Ashrafi H."/>
            <person name="Zheng Z."/>
            <person name="Cheng S."/>
            <person name="Spooner D."/>
            <person name="Van Deynze A."/>
            <person name="Simon P."/>
        </authorList>
    </citation>
    <scope>NUCLEOTIDE SEQUENCE [LARGE SCALE GENOMIC DNA]</scope>
    <source>
        <tissue evidence="2">Leaf</tissue>
    </source>
</reference>
<keyword evidence="4" id="KW-1185">Reference proteome</keyword>
<dbReference type="AlphaFoldDB" id="A0A162A8A3"/>